<feature type="transmembrane region" description="Helical" evidence="1">
    <location>
        <begin position="64"/>
        <end position="83"/>
    </location>
</feature>
<keyword evidence="1" id="KW-1133">Transmembrane helix</keyword>
<name>A0ABT7ACS4_9HYPH</name>
<proteinExistence type="predicted"/>
<keyword evidence="3" id="KW-1185">Reference proteome</keyword>
<organism evidence="2 3">
    <name type="scientific">Chelatococcus albus</name>
    <dbReference type="NCBI Taxonomy" id="3047466"/>
    <lineage>
        <taxon>Bacteria</taxon>
        <taxon>Pseudomonadati</taxon>
        <taxon>Pseudomonadota</taxon>
        <taxon>Alphaproteobacteria</taxon>
        <taxon>Hyphomicrobiales</taxon>
        <taxon>Chelatococcaceae</taxon>
        <taxon>Chelatococcus</taxon>
    </lineage>
</organism>
<accession>A0ABT7ACS4</accession>
<dbReference type="PANTHER" id="PTHR34205:SF2">
    <property type="entry name" value="DUF962 DOMAIN-CONTAINING PROTEIN"/>
    <property type="match status" value="1"/>
</dbReference>
<reference evidence="2 3" key="1">
    <citation type="submission" date="2023-05" db="EMBL/GenBank/DDBJ databases">
        <title>Chelatococcus sp. nov., a moderately thermophilic bacterium isolated from hot spring microbial mat.</title>
        <authorList>
            <person name="Hu C.-J."/>
            <person name="Li W.-J."/>
        </authorList>
    </citation>
    <scope>NUCLEOTIDE SEQUENCE [LARGE SCALE GENOMIC DNA]</scope>
    <source>
        <strain evidence="2 3">SYSU G07232</strain>
    </source>
</reference>
<dbReference type="PANTHER" id="PTHR34205">
    <property type="entry name" value="TRANSMEMBRANE PROTEIN"/>
    <property type="match status" value="1"/>
</dbReference>
<sequence>MSEQRQGQAGSDGSEAPTFSSFKEFYPFYLREHANRTSRRLHVVGTVLGLALVIIGLGTGRLAYVLLGLVVAYGLAWIGHFFFEHNRPATFRHPVYSLMGDLAMASDILRGRIPW</sequence>
<evidence type="ECO:0000256" key="1">
    <source>
        <dbReference type="SAM" id="Phobius"/>
    </source>
</evidence>
<dbReference type="EMBL" id="JASJEV010000001">
    <property type="protein sequence ID" value="MDJ1157175.1"/>
    <property type="molecule type" value="Genomic_DNA"/>
</dbReference>
<keyword evidence="1" id="KW-0472">Membrane</keyword>
<dbReference type="Proteomes" id="UP001321492">
    <property type="component" value="Unassembled WGS sequence"/>
</dbReference>
<evidence type="ECO:0000313" key="2">
    <source>
        <dbReference type="EMBL" id="MDJ1157175.1"/>
    </source>
</evidence>
<dbReference type="RefSeq" id="WP_283739146.1">
    <property type="nucleotide sequence ID" value="NZ_JASJEV010000001.1"/>
</dbReference>
<dbReference type="Pfam" id="PF06127">
    <property type="entry name" value="Mpo1-like"/>
    <property type="match status" value="1"/>
</dbReference>
<protein>
    <submittedName>
        <fullName evidence="2">DUF962 domain-containing protein</fullName>
    </submittedName>
</protein>
<feature type="transmembrane region" description="Helical" evidence="1">
    <location>
        <begin position="41"/>
        <end position="58"/>
    </location>
</feature>
<evidence type="ECO:0000313" key="3">
    <source>
        <dbReference type="Proteomes" id="UP001321492"/>
    </source>
</evidence>
<gene>
    <name evidence="2" type="ORF">QNA08_02840</name>
</gene>
<keyword evidence="1" id="KW-0812">Transmembrane</keyword>
<dbReference type="InterPro" id="IPR009305">
    <property type="entry name" value="Mpo1-like"/>
</dbReference>
<comment type="caution">
    <text evidence="2">The sequence shown here is derived from an EMBL/GenBank/DDBJ whole genome shotgun (WGS) entry which is preliminary data.</text>
</comment>